<protein>
    <recommendedName>
        <fullName evidence="11">glucomannan 4-beta-mannosyltransferase</fullName>
        <ecNumber evidence="11">2.4.1.32</ecNumber>
    </recommendedName>
</protein>
<feature type="transmembrane region" description="Helical" evidence="12">
    <location>
        <begin position="403"/>
        <end position="434"/>
    </location>
</feature>
<dbReference type="OMA" id="TEMMEAD"/>
<dbReference type="InterPro" id="IPR001173">
    <property type="entry name" value="Glyco_trans_2-like"/>
</dbReference>
<evidence type="ECO:0000256" key="3">
    <source>
        <dbReference type="ARBA" id="ARBA00022679"/>
    </source>
</evidence>
<keyword evidence="6" id="KW-0333">Golgi apparatus</keyword>
<dbReference type="Gene3D" id="3.90.550.10">
    <property type="entry name" value="Spore Coat Polysaccharide Biosynthesis Protein SpsA, Chain A"/>
    <property type="match status" value="1"/>
</dbReference>
<comment type="catalytic activity">
    <reaction evidence="9">
        <text>GDP-mannose + (glucomannan)n = GDP + (glucomannan)n+1.</text>
        <dbReference type="EC" id="2.4.1.32"/>
    </reaction>
</comment>
<evidence type="ECO:0000256" key="5">
    <source>
        <dbReference type="ARBA" id="ARBA00022989"/>
    </source>
</evidence>
<gene>
    <name evidence="14" type="ORF">ZOSMA_56G01370</name>
</gene>
<comment type="subcellular location">
    <subcellularLocation>
        <location evidence="1">Golgi apparatus membrane</location>
        <topology evidence="1">Multi-pass membrane protein</topology>
    </subcellularLocation>
</comment>
<dbReference type="OrthoDB" id="72851at2759"/>
<feature type="transmembrane region" description="Helical" evidence="12">
    <location>
        <begin position="558"/>
        <end position="578"/>
    </location>
</feature>
<keyword evidence="5 12" id="KW-1133">Transmembrane helix</keyword>
<name>A0A0K9NVV5_ZOSMR</name>
<dbReference type="Pfam" id="PF13632">
    <property type="entry name" value="Glyco_trans_2_3"/>
    <property type="match status" value="1"/>
</dbReference>
<evidence type="ECO:0000256" key="12">
    <source>
        <dbReference type="SAM" id="Phobius"/>
    </source>
</evidence>
<dbReference type="GO" id="GO:0005794">
    <property type="term" value="C:Golgi apparatus"/>
    <property type="evidence" value="ECO:0000318"/>
    <property type="project" value="GO_Central"/>
</dbReference>
<reference evidence="15" key="1">
    <citation type="journal article" date="2016" name="Nature">
        <title>The genome of the seagrass Zostera marina reveals angiosperm adaptation to the sea.</title>
        <authorList>
            <person name="Olsen J.L."/>
            <person name="Rouze P."/>
            <person name="Verhelst B."/>
            <person name="Lin Y.-C."/>
            <person name="Bayer T."/>
            <person name="Collen J."/>
            <person name="Dattolo E."/>
            <person name="De Paoli E."/>
            <person name="Dittami S."/>
            <person name="Maumus F."/>
            <person name="Michel G."/>
            <person name="Kersting A."/>
            <person name="Lauritano C."/>
            <person name="Lohaus R."/>
            <person name="Toepel M."/>
            <person name="Tonon T."/>
            <person name="Vanneste K."/>
            <person name="Amirebrahimi M."/>
            <person name="Brakel J."/>
            <person name="Bostroem C."/>
            <person name="Chovatia M."/>
            <person name="Grimwood J."/>
            <person name="Jenkins J.W."/>
            <person name="Jueterbock A."/>
            <person name="Mraz A."/>
            <person name="Stam W.T."/>
            <person name="Tice H."/>
            <person name="Bornberg-Bauer E."/>
            <person name="Green P.J."/>
            <person name="Pearson G.A."/>
            <person name="Procaccini G."/>
            <person name="Duarte C.M."/>
            <person name="Schmutz J."/>
            <person name="Reusch T.B.H."/>
            <person name="Van de Peer Y."/>
        </authorList>
    </citation>
    <scope>NUCLEOTIDE SEQUENCE [LARGE SCALE GENOMIC DNA]</scope>
    <source>
        <strain evidence="15">cv. Finnish</strain>
    </source>
</reference>
<dbReference type="SUPFAM" id="SSF53448">
    <property type="entry name" value="Nucleotide-diphospho-sugar transferases"/>
    <property type="match status" value="1"/>
</dbReference>
<keyword evidence="15" id="KW-1185">Reference proteome</keyword>
<feature type="transmembrane region" description="Helical" evidence="12">
    <location>
        <begin position="454"/>
        <end position="473"/>
    </location>
</feature>
<dbReference type="GO" id="GO:0047259">
    <property type="term" value="F:glucomannan 4-beta-mannosyltransferase activity"/>
    <property type="evidence" value="ECO:0007669"/>
    <property type="project" value="UniProtKB-EC"/>
</dbReference>
<comment type="caution">
    <text evidence="14">The sequence shown here is derived from an EMBL/GenBank/DDBJ whole genome shotgun (WGS) entry which is preliminary data.</text>
</comment>
<dbReference type="STRING" id="29655.A0A0K9NVV5"/>
<sequence length="605" mass="69060">MAPLTRTQPHRISLTEMMEADQVILMQGESSSPASFSSQFVEVGSSFCNLVVRNGLRGLYLFTEVNIAERLMHLWTMVRVRFIAPLLNAVIPIFLALSVLIFLEKVFFGLTTVWVKVFKLKPKKRYKWEAIKPDLESGSLAFPMVLVQIPMFNEKEVYKKSISAVCALDWPSDRLIIQVLDDSTDPFIKGLIKSECEIWEKKGMNVRYQLRNGRQGYKAGALKEGMKQPYIKDCEYIAMFDADFAPESDFLTRSIPYLVHNPQLALVQGRWKFANADECIMTRFQEMSLDYHFKIEQEAGSTLFSFFGFNGTAGIWRVKAINDAGGWNDRTTVEDMDLAIRACLKGFKFIYDGDIKAISELPSSFKSYKYQQHRWSCGPANLMKKIGMEVLLNKKISIWLKTYIIYSFFFIGKIVSQINTFILYCFLIPISVMIPEVVPIPMWGVVYVPLGTTLLKGFGTPSSAHFIVFWVLFENVMSFHRLKAAFSGFMEIGRVNEWVVTEKLGDNQKSNAYDIVQKTSVTITSTINEDQDREHMIKVSQDSNANAKKKTQKIWHRFHIGELMVGVFIASAGVYDALTSNDKFYFYFFVQSIAFFVAGFGCVGT</sequence>
<dbReference type="CDD" id="cd06437">
    <property type="entry name" value="CESA_CaSu_A2"/>
    <property type="match status" value="1"/>
</dbReference>
<evidence type="ECO:0000256" key="2">
    <source>
        <dbReference type="ARBA" id="ARBA00022676"/>
    </source>
</evidence>
<dbReference type="InterPro" id="IPR029044">
    <property type="entry name" value="Nucleotide-diphossugar_trans"/>
</dbReference>
<dbReference type="AlphaFoldDB" id="A0A0K9NVV5"/>
<keyword evidence="4 12" id="KW-0812">Transmembrane</keyword>
<evidence type="ECO:0000256" key="8">
    <source>
        <dbReference type="ARBA" id="ARBA00023316"/>
    </source>
</evidence>
<dbReference type="Proteomes" id="UP000036987">
    <property type="component" value="Unassembled WGS sequence"/>
</dbReference>
<keyword evidence="3 14" id="KW-0808">Transferase</keyword>
<evidence type="ECO:0000256" key="6">
    <source>
        <dbReference type="ARBA" id="ARBA00023034"/>
    </source>
</evidence>
<dbReference type="EMBL" id="LFYR01001565">
    <property type="protein sequence ID" value="KMZ60906.1"/>
    <property type="molecule type" value="Genomic_DNA"/>
</dbReference>
<dbReference type="PANTHER" id="PTHR32044">
    <property type="entry name" value="GLUCOMANNAN 4-BETA-MANNOSYLTRANSFERASE 9"/>
    <property type="match status" value="1"/>
</dbReference>
<evidence type="ECO:0000259" key="13">
    <source>
        <dbReference type="Pfam" id="PF13632"/>
    </source>
</evidence>
<evidence type="ECO:0000256" key="9">
    <source>
        <dbReference type="ARBA" id="ARBA00051800"/>
    </source>
</evidence>
<keyword evidence="2 14" id="KW-0328">Glycosyltransferase</keyword>
<proteinExistence type="inferred from homology"/>
<evidence type="ECO:0000256" key="1">
    <source>
        <dbReference type="ARBA" id="ARBA00004653"/>
    </source>
</evidence>
<evidence type="ECO:0000256" key="4">
    <source>
        <dbReference type="ARBA" id="ARBA00022692"/>
    </source>
</evidence>
<feature type="transmembrane region" description="Helical" evidence="12">
    <location>
        <begin position="82"/>
        <end position="115"/>
    </location>
</feature>
<evidence type="ECO:0000256" key="10">
    <source>
        <dbReference type="ARBA" id="ARBA00060879"/>
    </source>
</evidence>
<dbReference type="PANTHER" id="PTHR32044:SF58">
    <property type="entry name" value="GLUCOMANNAN 4-BETA-MANNOSYLTRANSFERASE 11-RELATED"/>
    <property type="match status" value="1"/>
</dbReference>
<keyword evidence="7 12" id="KW-0472">Membrane</keyword>
<feature type="domain" description="Glycosyltransferase 2-like" evidence="13">
    <location>
        <begin position="236"/>
        <end position="433"/>
    </location>
</feature>
<evidence type="ECO:0000256" key="7">
    <source>
        <dbReference type="ARBA" id="ARBA00023136"/>
    </source>
</evidence>
<evidence type="ECO:0000313" key="15">
    <source>
        <dbReference type="Proteomes" id="UP000036987"/>
    </source>
</evidence>
<dbReference type="GO" id="GO:0071555">
    <property type="term" value="P:cell wall organization"/>
    <property type="evidence" value="ECO:0007669"/>
    <property type="project" value="UniProtKB-KW"/>
</dbReference>
<comment type="similarity">
    <text evidence="10">Belongs to the glycosyltransferase 2 family. Plant cellulose synthase-like A subfamily.</text>
</comment>
<feature type="transmembrane region" description="Helical" evidence="12">
    <location>
        <begin position="584"/>
        <end position="603"/>
    </location>
</feature>
<evidence type="ECO:0000256" key="11">
    <source>
        <dbReference type="ARBA" id="ARBA00066505"/>
    </source>
</evidence>
<accession>A0A0K9NVV5</accession>
<organism evidence="14 15">
    <name type="scientific">Zostera marina</name>
    <name type="common">Eelgrass</name>
    <dbReference type="NCBI Taxonomy" id="29655"/>
    <lineage>
        <taxon>Eukaryota</taxon>
        <taxon>Viridiplantae</taxon>
        <taxon>Streptophyta</taxon>
        <taxon>Embryophyta</taxon>
        <taxon>Tracheophyta</taxon>
        <taxon>Spermatophyta</taxon>
        <taxon>Magnoliopsida</taxon>
        <taxon>Liliopsida</taxon>
        <taxon>Zosteraceae</taxon>
        <taxon>Zostera</taxon>
    </lineage>
</organism>
<keyword evidence="8" id="KW-0961">Cell wall biogenesis/degradation</keyword>
<dbReference type="EC" id="2.4.1.32" evidence="11"/>
<dbReference type="GO" id="GO:0000139">
    <property type="term" value="C:Golgi membrane"/>
    <property type="evidence" value="ECO:0007669"/>
    <property type="project" value="UniProtKB-SubCell"/>
</dbReference>
<evidence type="ECO:0000313" key="14">
    <source>
        <dbReference type="EMBL" id="KMZ60906.1"/>
    </source>
</evidence>
<dbReference type="GO" id="GO:0051753">
    <property type="term" value="F:mannan synthase activity"/>
    <property type="evidence" value="ECO:0000318"/>
    <property type="project" value="GO_Central"/>
</dbReference>
<dbReference type="FunFam" id="3.90.550.10:FF:000015">
    <property type="entry name" value="Glucomannan 4-beta-mannosyltransferase 9"/>
    <property type="match status" value="1"/>
</dbReference>